<dbReference type="STRING" id="1314790.A0A1Y1Y0H1"/>
<dbReference type="Gene3D" id="3.40.50.300">
    <property type="entry name" value="P-loop containing nucleotide triphosphate hydrolases"/>
    <property type="match status" value="1"/>
</dbReference>
<dbReference type="SUPFAM" id="SSF52540">
    <property type="entry name" value="P-loop containing nucleoside triphosphate hydrolases"/>
    <property type="match status" value="1"/>
</dbReference>
<name>A0A1Y1Y0H1_9FUNG</name>
<proteinExistence type="predicted"/>
<dbReference type="GO" id="GO:0005815">
    <property type="term" value="C:microtubule organizing center"/>
    <property type="evidence" value="ECO:0007669"/>
    <property type="project" value="TreeGrafter"/>
</dbReference>
<comment type="caution">
    <text evidence="1">The sequence shown here is derived from an EMBL/GenBank/DDBJ whole genome shotgun (WGS) entry which is preliminary data.</text>
</comment>
<evidence type="ECO:0000313" key="1">
    <source>
        <dbReference type="EMBL" id="ORX91497.1"/>
    </source>
</evidence>
<accession>A0A1Y1Y0H1</accession>
<dbReference type="EMBL" id="MCFE01000318">
    <property type="protein sequence ID" value="ORX91497.1"/>
    <property type="molecule type" value="Genomic_DNA"/>
</dbReference>
<dbReference type="GO" id="GO:0042148">
    <property type="term" value="P:DNA strand invasion"/>
    <property type="evidence" value="ECO:0007669"/>
    <property type="project" value="TreeGrafter"/>
</dbReference>
<dbReference type="Proteomes" id="UP000193498">
    <property type="component" value="Unassembled WGS sequence"/>
</dbReference>
<dbReference type="PANTHER" id="PTHR46644:SF2">
    <property type="entry name" value="DNA REPAIR PROTEIN XRCC2"/>
    <property type="match status" value="1"/>
</dbReference>
<dbReference type="AlphaFoldDB" id="A0A1Y1Y0H1"/>
<gene>
    <name evidence="1" type="ORF">K493DRAFT_50170</name>
</gene>
<dbReference type="InterPro" id="IPR027417">
    <property type="entry name" value="P-loop_NTPase"/>
</dbReference>
<dbReference type="InParanoid" id="A0A1Y1Y0H1"/>
<dbReference type="PANTHER" id="PTHR46644">
    <property type="entry name" value="DNA REPAIR PROTEIN XRCC2"/>
    <property type="match status" value="1"/>
</dbReference>
<dbReference type="GO" id="GO:0033063">
    <property type="term" value="C:Rad51B-Rad51C-Rad51D-XRCC2 complex"/>
    <property type="evidence" value="ECO:0007669"/>
    <property type="project" value="InterPro"/>
</dbReference>
<keyword evidence="2" id="KW-1185">Reference proteome</keyword>
<protein>
    <submittedName>
        <fullName evidence="1">Uncharacterized protein</fullName>
    </submittedName>
</protein>
<dbReference type="GO" id="GO:0000400">
    <property type="term" value="F:four-way junction DNA binding"/>
    <property type="evidence" value="ECO:0007669"/>
    <property type="project" value="TreeGrafter"/>
</dbReference>
<dbReference type="InterPro" id="IPR030547">
    <property type="entry name" value="XRCC2"/>
</dbReference>
<reference evidence="1 2" key="1">
    <citation type="submission" date="2016-07" db="EMBL/GenBank/DDBJ databases">
        <title>Pervasive Adenine N6-methylation of Active Genes in Fungi.</title>
        <authorList>
            <consortium name="DOE Joint Genome Institute"/>
            <person name="Mondo S.J."/>
            <person name="Dannebaum R.O."/>
            <person name="Kuo R.C."/>
            <person name="Labutti K."/>
            <person name="Haridas S."/>
            <person name="Kuo A."/>
            <person name="Salamov A."/>
            <person name="Ahrendt S.R."/>
            <person name="Lipzen A."/>
            <person name="Sullivan W."/>
            <person name="Andreopoulos W.B."/>
            <person name="Clum A."/>
            <person name="Lindquist E."/>
            <person name="Daum C."/>
            <person name="Ramamoorthy G.K."/>
            <person name="Gryganskyi A."/>
            <person name="Culley D."/>
            <person name="Magnuson J.K."/>
            <person name="James T.Y."/>
            <person name="O'Malley M.A."/>
            <person name="Stajich J.E."/>
            <person name="Spatafora J.W."/>
            <person name="Visel A."/>
            <person name="Grigoriev I.V."/>
        </authorList>
    </citation>
    <scope>NUCLEOTIDE SEQUENCE [LARGE SCALE GENOMIC DNA]</scope>
    <source>
        <strain evidence="1 2">CBS 931.73</strain>
    </source>
</reference>
<evidence type="ECO:0000313" key="2">
    <source>
        <dbReference type="Proteomes" id="UP000193498"/>
    </source>
</evidence>
<sequence length="356" mass="40055">MQWVAGIAGGHLDLDQQPCRIAMPNSHAVVDGINCLCMSVNTPMSWSTLLAEIQSESGLQLYNSIKTKCPTGPLYIDGIDRSIAVARNELEKYLADPIKYTSIYPGEILQIDGSTGTGKTEVALFLVLTTIIPEYQEVTVGQEIVRVHLGGRGKSVVFIDVEAKLRVERIFEVCRGHFLRCLGKGNSSLYPELVGQIDRLLLDWSKRVHIFRPNSTLELLSTLRGLPGYLSQLEEEFHFLFLDSPSSFYWIDRFESQSLGTFVPLHKSLVQAIREVSLEWGLVVCITNPVLLASERRENHESLVIREHLPPVWKECINYRFVIAHEEAGQQRIGRMVAPAIGPIFRFHISREGVQS</sequence>
<dbReference type="OrthoDB" id="420422at2759"/>
<dbReference type="GO" id="GO:0000724">
    <property type="term" value="P:double-strand break repair via homologous recombination"/>
    <property type="evidence" value="ECO:0007669"/>
    <property type="project" value="InterPro"/>
</dbReference>
<organism evidence="1 2">
    <name type="scientific">Basidiobolus meristosporus CBS 931.73</name>
    <dbReference type="NCBI Taxonomy" id="1314790"/>
    <lineage>
        <taxon>Eukaryota</taxon>
        <taxon>Fungi</taxon>
        <taxon>Fungi incertae sedis</taxon>
        <taxon>Zoopagomycota</taxon>
        <taxon>Entomophthoromycotina</taxon>
        <taxon>Basidiobolomycetes</taxon>
        <taxon>Basidiobolales</taxon>
        <taxon>Basidiobolaceae</taxon>
        <taxon>Basidiobolus</taxon>
    </lineage>
</organism>
<dbReference type="GO" id="GO:0005657">
    <property type="term" value="C:replication fork"/>
    <property type="evidence" value="ECO:0007669"/>
    <property type="project" value="InterPro"/>
</dbReference>